<reference evidence="8 9" key="1">
    <citation type="submission" date="2016-05" db="EMBL/GenBank/DDBJ databases">
        <authorList>
            <person name="Naeem Raeece"/>
        </authorList>
    </citation>
    <scope>NUCLEOTIDE SEQUENCE [LARGE SCALE GENOMIC DNA]</scope>
</reference>
<comment type="similarity">
    <text evidence="4">Belongs to the peptidase T1B family.</text>
</comment>
<evidence type="ECO:0000313" key="8">
    <source>
        <dbReference type="Proteomes" id="UP000078546"/>
    </source>
</evidence>
<comment type="subunit">
    <text evidence="4">Component of the proteasome complex.</text>
</comment>
<dbReference type="InterPro" id="IPR001353">
    <property type="entry name" value="Proteasome_sua/b"/>
</dbReference>
<reference evidence="6" key="2">
    <citation type="submission" date="2016-05" db="EMBL/GenBank/DDBJ databases">
        <authorList>
            <person name="Lavstsen T."/>
            <person name="Jespersen J.S."/>
        </authorList>
    </citation>
    <scope>NUCLEOTIDE SEQUENCE [LARGE SCALE GENOMIC DNA]</scope>
</reference>
<dbReference type="CDD" id="cd03758">
    <property type="entry name" value="proteasome_beta_type_2"/>
    <property type="match status" value="1"/>
</dbReference>
<name>A0A1A8W089_PLAOA</name>
<comment type="subcellular location">
    <subcellularLocation>
        <location evidence="4">Cytoplasm</location>
    </subcellularLocation>
    <subcellularLocation>
        <location evidence="4">Nucleus</location>
    </subcellularLocation>
</comment>
<dbReference type="GO" id="GO:0005737">
    <property type="term" value="C:cytoplasm"/>
    <property type="evidence" value="ECO:0007669"/>
    <property type="project" value="UniProtKB-SubCell"/>
</dbReference>
<organism evidence="6 9">
    <name type="scientific">Plasmodium ovale curtisi</name>
    <dbReference type="NCBI Taxonomy" id="864141"/>
    <lineage>
        <taxon>Eukaryota</taxon>
        <taxon>Sar</taxon>
        <taxon>Alveolata</taxon>
        <taxon>Apicomplexa</taxon>
        <taxon>Aconoidasida</taxon>
        <taxon>Haemosporida</taxon>
        <taxon>Plasmodiidae</taxon>
        <taxon>Plasmodium</taxon>
        <taxon>Plasmodium (Plasmodium)</taxon>
    </lineage>
</organism>
<dbReference type="AlphaFoldDB" id="A0A1A8W089"/>
<dbReference type="GO" id="GO:0010498">
    <property type="term" value="P:proteasomal protein catabolic process"/>
    <property type="evidence" value="ECO:0007669"/>
    <property type="project" value="InterPro"/>
</dbReference>
<keyword evidence="3 4" id="KW-0539">Nucleus</keyword>
<comment type="function">
    <text evidence="4">Component of the proteasome, a multicatalytic proteinase complex which is characterized by its ability to cleave peptides with Arg, Phe, Tyr, Leu, and Glu adjacent to the leaving group at neutral or slightly basic pH. The proteasome has an ATP-dependent proteolytic activity.</text>
</comment>
<dbReference type="EMBL" id="FLQV01000616">
    <property type="protein sequence ID" value="SBS96667.1"/>
    <property type="molecule type" value="Genomic_DNA"/>
</dbReference>
<dbReference type="GO" id="GO:0005634">
    <property type="term" value="C:nucleus"/>
    <property type="evidence" value="ECO:0007669"/>
    <property type="project" value="UniProtKB-SubCell"/>
</dbReference>
<dbReference type="InterPro" id="IPR016050">
    <property type="entry name" value="Proteasome_bsu_CS"/>
</dbReference>
<protein>
    <recommendedName>
        <fullName evidence="4">Proteasome subunit beta</fullName>
    </recommendedName>
</protein>
<evidence type="ECO:0000256" key="5">
    <source>
        <dbReference type="SAM" id="MobiDB-lite"/>
    </source>
</evidence>
<evidence type="ECO:0000256" key="1">
    <source>
        <dbReference type="ARBA" id="ARBA00022490"/>
    </source>
</evidence>
<accession>A0A1A8W089</accession>
<dbReference type="PANTHER" id="PTHR11599">
    <property type="entry name" value="PROTEASOME SUBUNIT ALPHA/BETA"/>
    <property type="match status" value="1"/>
</dbReference>
<evidence type="ECO:0000313" key="6">
    <source>
        <dbReference type="EMBL" id="SBS86295.1"/>
    </source>
</evidence>
<evidence type="ECO:0000256" key="2">
    <source>
        <dbReference type="ARBA" id="ARBA00022942"/>
    </source>
</evidence>
<dbReference type="InterPro" id="IPR050115">
    <property type="entry name" value="Proteasome_alpha"/>
</dbReference>
<evidence type="ECO:0000256" key="3">
    <source>
        <dbReference type="ARBA" id="ARBA00023242"/>
    </source>
</evidence>
<dbReference type="InterPro" id="IPR035206">
    <property type="entry name" value="Proteasome_beta2"/>
</dbReference>
<dbReference type="Proteomes" id="UP000078546">
    <property type="component" value="Unassembled WGS sequence"/>
</dbReference>
<dbReference type="InterPro" id="IPR029055">
    <property type="entry name" value="Ntn_hydrolases_N"/>
</dbReference>
<dbReference type="Proteomes" id="UP000078560">
    <property type="component" value="Unassembled WGS sequence"/>
</dbReference>
<keyword evidence="2 4" id="KW-0647">Proteasome</keyword>
<dbReference type="EMBL" id="FLQU01000483">
    <property type="protein sequence ID" value="SBS86295.1"/>
    <property type="molecule type" value="Genomic_DNA"/>
</dbReference>
<keyword evidence="1 4" id="KW-0963">Cytoplasm</keyword>
<evidence type="ECO:0000313" key="7">
    <source>
        <dbReference type="EMBL" id="SBS96667.1"/>
    </source>
</evidence>
<dbReference type="PROSITE" id="PS00854">
    <property type="entry name" value="PROTEASOME_BETA_1"/>
    <property type="match status" value="1"/>
</dbReference>
<evidence type="ECO:0000256" key="4">
    <source>
        <dbReference type="RuleBase" id="RU004203"/>
    </source>
</evidence>
<sequence length="226" mass="26528">MDTLIGLKGKDFIVLGADTYSINSIIKLKNDDNTKFYDINGNKCLLLGGSIGDRIQFGEFIRKNVHLYQYQNSTDLFVKSFAYFTRKNLAYYLRRNPYEVNCLIAGHDNKDGYQLYWCDYLSNMDAINKGAHGYGAYLVNAILDKYYHENINLEEALLIFKKCFEELKKRFLLTQVNYELRIMANDKVEAQKARMDKVENRQKGPQREHAKRERKREKRSKESEEG</sequence>
<dbReference type="GO" id="GO:0005839">
    <property type="term" value="C:proteasome core complex"/>
    <property type="evidence" value="ECO:0007669"/>
    <property type="project" value="InterPro"/>
</dbReference>
<evidence type="ECO:0000313" key="9">
    <source>
        <dbReference type="Proteomes" id="UP000078560"/>
    </source>
</evidence>
<feature type="region of interest" description="Disordered" evidence="5">
    <location>
        <begin position="193"/>
        <end position="226"/>
    </location>
</feature>
<dbReference type="SUPFAM" id="SSF56235">
    <property type="entry name" value="N-terminal nucleophile aminohydrolases (Ntn hydrolases)"/>
    <property type="match status" value="1"/>
</dbReference>
<gene>
    <name evidence="7" type="ORF">POVCU1_033340</name>
    <name evidence="6" type="ORF">POVCU2_0036360</name>
</gene>
<dbReference type="Gene3D" id="3.60.20.10">
    <property type="entry name" value="Glutamine Phosphoribosylpyrophosphate, subunit 1, domain 1"/>
    <property type="match status" value="1"/>
</dbReference>
<feature type="compositionally biased region" description="Basic and acidic residues" evidence="5">
    <location>
        <begin position="193"/>
        <end position="211"/>
    </location>
</feature>
<dbReference type="Pfam" id="PF00227">
    <property type="entry name" value="Proteasome"/>
    <property type="match status" value="1"/>
</dbReference>
<proteinExistence type="inferred from homology"/>